<dbReference type="SUPFAM" id="SSF52980">
    <property type="entry name" value="Restriction endonuclease-like"/>
    <property type="match status" value="1"/>
</dbReference>
<dbReference type="InterPro" id="IPR052906">
    <property type="entry name" value="Type_IV_Methyl-Rstrct_Enzyme"/>
</dbReference>
<protein>
    <submittedName>
        <fullName evidence="3">Restriction endonuclease</fullName>
    </submittedName>
</protein>
<feature type="transmembrane region" description="Helical" evidence="1">
    <location>
        <begin position="46"/>
        <end position="66"/>
    </location>
</feature>
<dbReference type="Gene3D" id="3.40.1350.10">
    <property type="match status" value="1"/>
</dbReference>
<dbReference type="AlphaFoldDB" id="A0A2X0IF83"/>
<evidence type="ECO:0000313" key="4">
    <source>
        <dbReference type="Proteomes" id="UP000248889"/>
    </source>
</evidence>
<keyword evidence="1" id="KW-0472">Membrane</keyword>
<dbReference type="RefSeq" id="WP_111503034.1">
    <property type="nucleotide sequence ID" value="NZ_QKYN01000081.1"/>
</dbReference>
<dbReference type="InterPro" id="IPR011335">
    <property type="entry name" value="Restrct_endonuc-II-like"/>
</dbReference>
<keyword evidence="4" id="KW-1185">Reference proteome</keyword>
<sequence length="225" mass="24374">MGRRSRRFRVRPPRRLPEFIASAAIALTALSWLVDAARWFATYALPVLAAVAALAVVGAVVGWRVGRAKRAGQRERLALLRFSLAQIDAMDDKQFEFALRDLLIRDGIPARQVGQQGDQGADVIGQDPLRGRIVLQAKHTKVGGKVGAQVMYTVNGTAGPVHGAAVAVVVTNGSFTRDAKAWGDKHGVHWVDRAALNRWAADGTALPELLRLPVRGRVRARLKAA</sequence>
<keyword evidence="3" id="KW-0255">Endonuclease</keyword>
<feature type="domain" description="Restriction endonuclease type IV Mrr" evidence="2">
    <location>
        <begin position="87"/>
        <end position="199"/>
    </location>
</feature>
<dbReference type="GO" id="GO:0015666">
    <property type="term" value="F:restriction endodeoxyribonuclease activity"/>
    <property type="evidence" value="ECO:0007669"/>
    <property type="project" value="TreeGrafter"/>
</dbReference>
<dbReference type="GO" id="GO:0009307">
    <property type="term" value="P:DNA restriction-modification system"/>
    <property type="evidence" value="ECO:0007669"/>
    <property type="project" value="InterPro"/>
</dbReference>
<evidence type="ECO:0000259" key="2">
    <source>
        <dbReference type="Pfam" id="PF04471"/>
    </source>
</evidence>
<comment type="caution">
    <text evidence="3">The sequence shown here is derived from an EMBL/GenBank/DDBJ whole genome shotgun (WGS) entry which is preliminary data.</text>
</comment>
<dbReference type="InterPro" id="IPR011856">
    <property type="entry name" value="tRNA_endonuc-like_dom_sf"/>
</dbReference>
<dbReference type="PANTHER" id="PTHR30015">
    <property type="entry name" value="MRR RESTRICTION SYSTEM PROTEIN"/>
    <property type="match status" value="1"/>
</dbReference>
<dbReference type="OrthoDB" id="5181666at2"/>
<keyword evidence="3" id="KW-0540">Nuclease</keyword>
<dbReference type="Proteomes" id="UP000248889">
    <property type="component" value="Unassembled WGS sequence"/>
</dbReference>
<keyword evidence="1" id="KW-0812">Transmembrane</keyword>
<accession>A0A2X0IF83</accession>
<dbReference type="Pfam" id="PF04471">
    <property type="entry name" value="Mrr_cat"/>
    <property type="match status" value="1"/>
</dbReference>
<keyword evidence="1" id="KW-1133">Transmembrane helix</keyword>
<dbReference type="EMBL" id="QKYN01000081">
    <property type="protein sequence ID" value="RAG83712.1"/>
    <property type="molecule type" value="Genomic_DNA"/>
</dbReference>
<proteinExistence type="predicted"/>
<dbReference type="InterPro" id="IPR007560">
    <property type="entry name" value="Restrct_endonuc_IV_Mrr"/>
</dbReference>
<name>A0A2X0IF83_9ACTN</name>
<dbReference type="PANTHER" id="PTHR30015:SF6">
    <property type="entry name" value="SLL1429 PROTEIN"/>
    <property type="match status" value="1"/>
</dbReference>
<keyword evidence="3" id="KW-0378">Hydrolase</keyword>
<organism evidence="3 4">
    <name type="scientific">Streptacidiphilus pinicola</name>
    <dbReference type="NCBI Taxonomy" id="2219663"/>
    <lineage>
        <taxon>Bacteria</taxon>
        <taxon>Bacillati</taxon>
        <taxon>Actinomycetota</taxon>
        <taxon>Actinomycetes</taxon>
        <taxon>Kitasatosporales</taxon>
        <taxon>Streptomycetaceae</taxon>
        <taxon>Streptacidiphilus</taxon>
    </lineage>
</organism>
<dbReference type="GO" id="GO:0003677">
    <property type="term" value="F:DNA binding"/>
    <property type="evidence" value="ECO:0007669"/>
    <property type="project" value="InterPro"/>
</dbReference>
<evidence type="ECO:0000313" key="3">
    <source>
        <dbReference type="EMBL" id="RAG83712.1"/>
    </source>
</evidence>
<gene>
    <name evidence="3" type="ORF">DN069_20890</name>
</gene>
<evidence type="ECO:0000256" key="1">
    <source>
        <dbReference type="SAM" id="Phobius"/>
    </source>
</evidence>
<reference evidence="3 4" key="1">
    <citation type="submission" date="2018-06" db="EMBL/GenBank/DDBJ databases">
        <title>Streptacidiphilus pinicola sp. nov., isolated from pine grove soil.</title>
        <authorList>
            <person name="Roh S.G."/>
            <person name="Park S."/>
            <person name="Kim M.-K."/>
            <person name="Yun B.-R."/>
            <person name="Park J."/>
            <person name="Kim M.J."/>
            <person name="Kim Y.S."/>
            <person name="Kim S.B."/>
        </authorList>
    </citation>
    <scope>NUCLEOTIDE SEQUENCE [LARGE SCALE GENOMIC DNA]</scope>
    <source>
        <strain evidence="3 4">MMS16-CNU450</strain>
    </source>
</reference>